<proteinExistence type="predicted"/>
<keyword evidence="3" id="KW-1185">Reference proteome</keyword>
<dbReference type="EMBL" id="SACM01000003">
    <property type="protein sequence ID" value="RVT84615.1"/>
    <property type="molecule type" value="Genomic_DNA"/>
</dbReference>
<dbReference type="OrthoDB" id="9154310at2"/>
<protein>
    <recommendedName>
        <fullName evidence="4">DUF3558 domain-containing protein</fullName>
    </recommendedName>
</protein>
<name>A0A437LGT2_9BURK</name>
<evidence type="ECO:0000313" key="3">
    <source>
        <dbReference type="Proteomes" id="UP000288587"/>
    </source>
</evidence>
<reference evidence="2 3" key="1">
    <citation type="submission" date="2019-01" db="EMBL/GenBank/DDBJ databases">
        <authorList>
            <person name="Chen W.-M."/>
        </authorList>
    </citation>
    <scope>NUCLEOTIDE SEQUENCE [LARGE SCALE GENOMIC DNA]</scope>
    <source>
        <strain evidence="2 3">CCP-18</strain>
    </source>
</reference>
<keyword evidence="1" id="KW-0732">Signal</keyword>
<gene>
    <name evidence="2" type="ORF">EOD73_10760</name>
</gene>
<accession>A0A437LGT2</accession>
<comment type="caution">
    <text evidence="2">The sequence shown here is derived from an EMBL/GenBank/DDBJ whole genome shotgun (WGS) entry which is preliminary data.</text>
</comment>
<dbReference type="Proteomes" id="UP000288587">
    <property type="component" value="Unassembled WGS sequence"/>
</dbReference>
<dbReference type="AlphaFoldDB" id="A0A437LGT2"/>
<organism evidence="2 3">
    <name type="scientific">Inhella crocodyli</name>
    <dbReference type="NCBI Taxonomy" id="2499851"/>
    <lineage>
        <taxon>Bacteria</taxon>
        <taxon>Pseudomonadati</taxon>
        <taxon>Pseudomonadota</taxon>
        <taxon>Betaproteobacteria</taxon>
        <taxon>Burkholderiales</taxon>
        <taxon>Sphaerotilaceae</taxon>
        <taxon>Inhella</taxon>
    </lineage>
</organism>
<feature type="chain" id="PRO_5019237067" description="DUF3558 domain-containing protein" evidence="1">
    <location>
        <begin position="19"/>
        <end position="170"/>
    </location>
</feature>
<sequence length="170" mass="18482">MYQFVAPSLGWFACCLLAVSLTGCTPTDNWRDLSWADGQVAARFPCKPTVFEHAQGTLVQCIHRGVSYALAWQRMSRPEDARNSMRDAVARFEQRTGAAAARMPGRLPLGALEWPESGHYALYSASEAIHLQVWVRGLTVYQATALGPADANAVAEGVAELFIAGVRSTP</sequence>
<evidence type="ECO:0008006" key="4">
    <source>
        <dbReference type="Google" id="ProtNLM"/>
    </source>
</evidence>
<dbReference type="RefSeq" id="WP_127683015.1">
    <property type="nucleotide sequence ID" value="NZ_SACM01000003.1"/>
</dbReference>
<evidence type="ECO:0000256" key="1">
    <source>
        <dbReference type="SAM" id="SignalP"/>
    </source>
</evidence>
<feature type="signal peptide" evidence="1">
    <location>
        <begin position="1"/>
        <end position="18"/>
    </location>
</feature>
<evidence type="ECO:0000313" key="2">
    <source>
        <dbReference type="EMBL" id="RVT84615.1"/>
    </source>
</evidence>